<comment type="subcellular location">
    <subcellularLocation>
        <location evidence="1">Nucleus</location>
    </subcellularLocation>
</comment>
<keyword evidence="2" id="KW-0805">Transcription regulation</keyword>
<evidence type="ECO:0000256" key="4">
    <source>
        <dbReference type="ARBA" id="ARBA00023163"/>
    </source>
</evidence>
<proteinExistence type="predicted"/>
<sequence length="244" mass="28345">MSRTNNNINNNSLGFLNQLNMDINVADYHNNANNNNNNSPNDVSLEQFMDSSFFDLDNFYSEQQPNGSQITNEKFNLHQQFQVQMNKQEQLIGSQIHDDYLKEFIKKEESEGEAFQILHTNDSPTSIVPITVVNDLPKKIQLTSSTVISTPKILPESEADKKQRNTAASARFRIKKKLREQEMERSLKNLTEKVQFYNQKIQQLEFENKCLKSLIIEKNEQKSDDLLKSIKEKSVTNIDEFIMF</sequence>
<organism evidence="8 9">
    <name type="scientific">Wickerhamomyces mucosus</name>
    <dbReference type="NCBI Taxonomy" id="1378264"/>
    <lineage>
        <taxon>Eukaryota</taxon>
        <taxon>Fungi</taxon>
        <taxon>Dikarya</taxon>
        <taxon>Ascomycota</taxon>
        <taxon>Saccharomycotina</taxon>
        <taxon>Saccharomycetes</taxon>
        <taxon>Phaffomycetales</taxon>
        <taxon>Wickerhamomycetaceae</taxon>
        <taxon>Wickerhamomyces</taxon>
    </lineage>
</organism>
<keyword evidence="4" id="KW-0804">Transcription</keyword>
<dbReference type="CDD" id="cd14705">
    <property type="entry name" value="bZIP_Zip1"/>
    <property type="match status" value="1"/>
</dbReference>
<feature type="domain" description="BZIP" evidence="7">
    <location>
        <begin position="161"/>
        <end position="175"/>
    </location>
</feature>
<keyword evidence="5" id="KW-0539">Nucleus</keyword>
<dbReference type="AlphaFoldDB" id="A0A9P8TEZ7"/>
<dbReference type="GO" id="GO:0089713">
    <property type="term" value="C:Cbf1-Met4-Met28 complex"/>
    <property type="evidence" value="ECO:0007669"/>
    <property type="project" value="TreeGrafter"/>
</dbReference>
<keyword evidence="6" id="KW-0175">Coiled coil</keyword>
<dbReference type="GO" id="GO:0005634">
    <property type="term" value="C:nucleus"/>
    <property type="evidence" value="ECO:0007669"/>
    <property type="project" value="UniProtKB-SubCell"/>
</dbReference>
<evidence type="ECO:0000256" key="3">
    <source>
        <dbReference type="ARBA" id="ARBA00023125"/>
    </source>
</evidence>
<evidence type="ECO:0000313" key="8">
    <source>
        <dbReference type="EMBL" id="KAH3676145.1"/>
    </source>
</evidence>
<dbReference type="SUPFAM" id="SSF57959">
    <property type="entry name" value="Leucine zipper domain"/>
    <property type="match status" value="1"/>
</dbReference>
<dbReference type="OrthoDB" id="1939598at2759"/>
<dbReference type="PROSITE" id="PS00036">
    <property type="entry name" value="BZIP_BASIC"/>
    <property type="match status" value="1"/>
</dbReference>
<evidence type="ECO:0000256" key="1">
    <source>
        <dbReference type="ARBA" id="ARBA00004123"/>
    </source>
</evidence>
<evidence type="ECO:0000256" key="5">
    <source>
        <dbReference type="ARBA" id="ARBA00023242"/>
    </source>
</evidence>
<keyword evidence="9" id="KW-1185">Reference proteome</keyword>
<dbReference type="Proteomes" id="UP000769528">
    <property type="component" value="Unassembled WGS sequence"/>
</dbReference>
<reference evidence="8" key="1">
    <citation type="journal article" date="2021" name="Open Biol.">
        <title>Shared evolutionary footprints suggest mitochondrial oxidative damage underlies multiple complex I losses in fungi.</title>
        <authorList>
            <person name="Schikora-Tamarit M.A."/>
            <person name="Marcet-Houben M."/>
            <person name="Nosek J."/>
            <person name="Gabaldon T."/>
        </authorList>
    </citation>
    <scope>NUCLEOTIDE SEQUENCE</scope>
    <source>
        <strain evidence="8">CBS6341</strain>
    </source>
</reference>
<dbReference type="Pfam" id="PF07716">
    <property type="entry name" value="bZIP_2"/>
    <property type="match status" value="1"/>
</dbReference>
<dbReference type="InterPro" id="IPR046347">
    <property type="entry name" value="bZIP_sf"/>
</dbReference>
<evidence type="ECO:0000259" key="7">
    <source>
        <dbReference type="PROSITE" id="PS00036"/>
    </source>
</evidence>
<dbReference type="PANTHER" id="PTHR13044:SF14">
    <property type="entry name" value="CRYPTOCEPHAL, ISOFORM A"/>
    <property type="match status" value="1"/>
</dbReference>
<dbReference type="Gene3D" id="1.20.5.170">
    <property type="match status" value="1"/>
</dbReference>
<evidence type="ECO:0000256" key="2">
    <source>
        <dbReference type="ARBA" id="ARBA00023015"/>
    </source>
</evidence>
<evidence type="ECO:0000313" key="9">
    <source>
        <dbReference type="Proteomes" id="UP000769528"/>
    </source>
</evidence>
<keyword evidence="3" id="KW-0238">DNA-binding</keyword>
<protein>
    <recommendedName>
        <fullName evidence="7">BZIP domain-containing protein</fullName>
    </recommendedName>
</protein>
<dbReference type="InterPro" id="IPR004827">
    <property type="entry name" value="bZIP"/>
</dbReference>
<dbReference type="GO" id="GO:0000977">
    <property type="term" value="F:RNA polymerase II transcription regulatory region sequence-specific DNA binding"/>
    <property type="evidence" value="ECO:0007669"/>
    <property type="project" value="TreeGrafter"/>
</dbReference>
<reference evidence="8" key="2">
    <citation type="submission" date="2021-01" db="EMBL/GenBank/DDBJ databases">
        <authorList>
            <person name="Schikora-Tamarit M.A."/>
        </authorList>
    </citation>
    <scope>NUCLEOTIDE SEQUENCE</scope>
    <source>
        <strain evidence="8">CBS6341</strain>
    </source>
</reference>
<gene>
    <name evidence="8" type="ORF">WICMUC_002167</name>
</gene>
<dbReference type="EMBL" id="JAEUBF010000677">
    <property type="protein sequence ID" value="KAH3676145.1"/>
    <property type="molecule type" value="Genomic_DNA"/>
</dbReference>
<evidence type="ECO:0000256" key="6">
    <source>
        <dbReference type="SAM" id="Coils"/>
    </source>
</evidence>
<name>A0A9P8TEZ7_9ASCO</name>
<dbReference type="PANTHER" id="PTHR13044">
    <property type="entry name" value="ACTIVATING TRANSCRIPTION FACTOR ATF 4/5"/>
    <property type="match status" value="1"/>
</dbReference>
<feature type="coiled-coil region" evidence="6">
    <location>
        <begin position="180"/>
        <end position="221"/>
    </location>
</feature>
<dbReference type="GO" id="GO:0001228">
    <property type="term" value="F:DNA-binding transcription activator activity, RNA polymerase II-specific"/>
    <property type="evidence" value="ECO:0007669"/>
    <property type="project" value="TreeGrafter"/>
</dbReference>
<accession>A0A9P8TEZ7</accession>
<comment type="caution">
    <text evidence="8">The sequence shown here is derived from an EMBL/GenBank/DDBJ whole genome shotgun (WGS) entry which is preliminary data.</text>
</comment>